<name>A0ABN6SJ57_9LACO</name>
<dbReference type="RefSeq" id="WP_317638092.1">
    <property type="nucleotide sequence ID" value="NZ_AP026803.1"/>
</dbReference>
<feature type="domain" description="MPN" evidence="7">
    <location>
        <begin position="85"/>
        <end position="207"/>
    </location>
</feature>
<dbReference type="PROSITE" id="PS01302">
    <property type="entry name" value="UPF0758"/>
    <property type="match status" value="1"/>
</dbReference>
<comment type="similarity">
    <text evidence="1">Belongs to the UPF0758 family.</text>
</comment>
<keyword evidence="4" id="KW-0378">Hydrolase</keyword>
<keyword evidence="2" id="KW-0645">Protease</keyword>
<keyword evidence="5" id="KW-0862">Zinc</keyword>
<keyword evidence="3" id="KW-0479">Metal-binding</keyword>
<evidence type="ECO:0000256" key="5">
    <source>
        <dbReference type="ARBA" id="ARBA00022833"/>
    </source>
</evidence>
<dbReference type="InterPro" id="IPR025657">
    <property type="entry name" value="RadC_JAB"/>
</dbReference>
<evidence type="ECO:0000256" key="1">
    <source>
        <dbReference type="ARBA" id="ARBA00010243"/>
    </source>
</evidence>
<keyword evidence="6" id="KW-0482">Metalloprotease</keyword>
<proteinExistence type="inferred from homology"/>
<evidence type="ECO:0000256" key="2">
    <source>
        <dbReference type="ARBA" id="ARBA00022670"/>
    </source>
</evidence>
<evidence type="ECO:0000313" key="8">
    <source>
        <dbReference type="EMBL" id="BDR60386.1"/>
    </source>
</evidence>
<evidence type="ECO:0000256" key="3">
    <source>
        <dbReference type="ARBA" id="ARBA00022723"/>
    </source>
</evidence>
<evidence type="ECO:0000256" key="4">
    <source>
        <dbReference type="ARBA" id="ARBA00022801"/>
    </source>
</evidence>
<evidence type="ECO:0000313" key="9">
    <source>
        <dbReference type="Proteomes" id="UP001321741"/>
    </source>
</evidence>
<reference evidence="8 9" key="1">
    <citation type="journal article" date="2023" name="Microbiol. Spectr.">
        <title>Symbiosis of Carpenter Bees with Uncharacterized Lactic Acid Bacteria Showing NAD Auxotrophy.</title>
        <authorList>
            <person name="Kawasaki S."/>
            <person name="Ozawa K."/>
            <person name="Mori T."/>
            <person name="Yamamoto A."/>
            <person name="Ito M."/>
            <person name="Ohkuma M."/>
            <person name="Sakamoto M."/>
            <person name="Matsutani M."/>
        </authorList>
    </citation>
    <scope>NUCLEOTIDE SEQUENCE [LARGE SCALE GENOMIC DNA]</scope>
    <source>
        <strain evidence="8 9">Kim32-2</strain>
    </source>
</reference>
<evidence type="ECO:0000256" key="6">
    <source>
        <dbReference type="ARBA" id="ARBA00023049"/>
    </source>
</evidence>
<accession>A0ABN6SJ57</accession>
<sequence length="207" mass="23468">MKISKADRYLVKTDVELLGALFNQLNERNITSFDQLTQQLRQLKINNFNDLLKYLSGETCNEDLALLCENLLDRLRGALPDRESVLTSSSEVGTYLINKLAGHKQEELWAIYIDNSSHIIAEKQLFQGTLDKSVAHPREVFRWAVLYACAGLLVVHNHPSGNLLPSKSDIAFTESLQTAAKLLHIDFLDHFIVGKGHYLSMREQQLC</sequence>
<protein>
    <submittedName>
        <fullName evidence="8">DNA repair protein RadC</fullName>
    </submittedName>
</protein>
<dbReference type="Pfam" id="PF04002">
    <property type="entry name" value="RadC"/>
    <property type="match status" value="1"/>
</dbReference>
<evidence type="ECO:0000259" key="7">
    <source>
        <dbReference type="PROSITE" id="PS50249"/>
    </source>
</evidence>
<keyword evidence="9" id="KW-1185">Reference proteome</keyword>
<dbReference type="EMBL" id="AP026803">
    <property type="protein sequence ID" value="BDR60386.1"/>
    <property type="molecule type" value="Genomic_DNA"/>
</dbReference>
<dbReference type="InterPro" id="IPR037518">
    <property type="entry name" value="MPN"/>
</dbReference>
<dbReference type="InterPro" id="IPR020891">
    <property type="entry name" value="UPF0758_CS"/>
</dbReference>
<dbReference type="PANTHER" id="PTHR30471">
    <property type="entry name" value="DNA REPAIR PROTEIN RADC"/>
    <property type="match status" value="1"/>
</dbReference>
<dbReference type="PROSITE" id="PS50249">
    <property type="entry name" value="MPN"/>
    <property type="match status" value="1"/>
</dbReference>
<dbReference type="Proteomes" id="UP001321741">
    <property type="component" value="Chromosome"/>
</dbReference>
<gene>
    <name evidence="8" type="primary">radC</name>
    <name evidence="8" type="ORF">KIM322_06470</name>
</gene>
<dbReference type="InterPro" id="IPR001405">
    <property type="entry name" value="UPF0758"/>
</dbReference>
<dbReference type="PANTHER" id="PTHR30471:SF3">
    <property type="entry name" value="UPF0758 PROTEIN YEES-RELATED"/>
    <property type="match status" value="1"/>
</dbReference>
<dbReference type="Gene3D" id="3.40.140.10">
    <property type="entry name" value="Cytidine Deaminase, domain 2"/>
    <property type="match status" value="1"/>
</dbReference>
<organism evidence="8 9">
    <name type="scientific">Lactobacillus xylocopicola</name>
    <dbReference type="NCBI Taxonomy" id="2976676"/>
    <lineage>
        <taxon>Bacteria</taxon>
        <taxon>Bacillati</taxon>
        <taxon>Bacillota</taxon>
        <taxon>Bacilli</taxon>
        <taxon>Lactobacillales</taxon>
        <taxon>Lactobacillaceae</taxon>
        <taxon>Lactobacillus</taxon>
    </lineage>
</organism>
<dbReference type="CDD" id="cd08071">
    <property type="entry name" value="MPN_DUF2466"/>
    <property type="match status" value="1"/>
</dbReference>